<dbReference type="EMBL" id="LAFY01000454">
    <property type="protein sequence ID" value="KJX97771.1"/>
    <property type="molecule type" value="Genomic_DNA"/>
</dbReference>
<dbReference type="AlphaFoldDB" id="A0A0F4GK40"/>
<comment type="function">
    <text evidence="1">Polynucleotide 5'-kinase involved in rRNA processing.</text>
</comment>
<evidence type="ECO:0000313" key="11">
    <source>
        <dbReference type="EMBL" id="KJX97771.1"/>
    </source>
</evidence>
<evidence type="ECO:0000313" key="12">
    <source>
        <dbReference type="Proteomes" id="UP000033647"/>
    </source>
</evidence>
<dbReference type="InterPro" id="IPR045116">
    <property type="entry name" value="Clp1/Grc3"/>
</dbReference>
<dbReference type="PANTHER" id="PTHR12755">
    <property type="entry name" value="CLEAVAGE/POLYADENYLATION FACTOR IA SUBUNIT CLP1P"/>
    <property type="match status" value="1"/>
</dbReference>
<dbReference type="PANTHER" id="PTHR12755:SF3">
    <property type="entry name" value="POLYNUCLEOTIDE 5'-HYDROXYL-KINASE NOL9"/>
    <property type="match status" value="1"/>
</dbReference>
<keyword evidence="7" id="KW-0418">Kinase</keyword>
<evidence type="ECO:0000256" key="3">
    <source>
        <dbReference type="ARBA" id="ARBA00018706"/>
    </source>
</evidence>
<comment type="similarity">
    <text evidence="2">Belongs to the Clp1 family. NOL9/GRC3 subfamily.</text>
</comment>
<dbReference type="GO" id="GO:0051731">
    <property type="term" value="F:polynucleotide 5'-hydroxyl-kinase activity"/>
    <property type="evidence" value="ECO:0007669"/>
    <property type="project" value="InterPro"/>
</dbReference>
<evidence type="ECO:0000256" key="8">
    <source>
        <dbReference type="ARBA" id="ARBA00022840"/>
    </source>
</evidence>
<dbReference type="STRING" id="1047168.A0A0F4GK40"/>
<dbReference type="Gene3D" id="3.40.50.300">
    <property type="entry name" value="P-loop containing nucleotide triphosphate hydrolases"/>
    <property type="match status" value="1"/>
</dbReference>
<dbReference type="InterPro" id="IPR032319">
    <property type="entry name" value="CLP1_P"/>
</dbReference>
<evidence type="ECO:0000256" key="1">
    <source>
        <dbReference type="ARBA" id="ARBA00003798"/>
    </source>
</evidence>
<sequence length="630" mass="68135">MPQKRKAKEAFGPSKRVPPQLSAVAAARLAQTSRSHANSEELDAESVDDIAASVAEEPYDDRQSDISSLDDDPEPLEAPQQITAKVVLSSFQANAKKILTDDAQKLELVLKADESVAFVGEYELEVLRGVVTIYGAMIYPELGPQRVYAFSTQALPSIMARKDDSAIRVTSTRCGIPKLAKLSPLFRNIGASGEPKNRSFMLLSTSDDDPLERPLVPLEIDEPTRRVLSRINAKLDNQGTGPAAKIMAVGPKSSGKSTFNRLVCNMITSRPGNGRCMYLDLDPGQPEFGTPGQISLVEVKASLLGPSYTHPATSTSDSYRLIRSHTIAATSFREDSAHYLACAADLFDYAGGAPLVVNSCGWTSGLGGTALAALSKILYVDTVVLLGEPESTDLAQTLGKSSPLHSIPKRLSRPSARSPAELRSMQTMAFLHQKPRPSSVTAQWSTKPISIFRPWVVSYAGKSSSITAITSYGQAPHPDMLSEVLNGSIVAIVVSDSAHGIVDPESILRTENEDLPYLPECTAGISQALDPQQSHCIGTALIRGIDHANKSLHLIAQLSDKDIAELEEEGRQVVLVRGRFDAPEWAYLEEIHHDGGDGGKERPWVTKRELVGVEGSVWRMRHPPMASAMK</sequence>
<dbReference type="InterPro" id="IPR027417">
    <property type="entry name" value="P-loop_NTPase"/>
</dbReference>
<evidence type="ECO:0000256" key="5">
    <source>
        <dbReference type="ARBA" id="ARBA00022679"/>
    </source>
</evidence>
<evidence type="ECO:0000256" key="4">
    <source>
        <dbReference type="ARBA" id="ARBA00019824"/>
    </source>
</evidence>
<keyword evidence="6" id="KW-0547">Nucleotide-binding</keyword>
<keyword evidence="8" id="KW-0067">ATP-binding</keyword>
<feature type="domain" description="Clp1 P-loop" evidence="10">
    <location>
        <begin position="250"/>
        <end position="432"/>
    </location>
</feature>
<evidence type="ECO:0000259" key="10">
    <source>
        <dbReference type="Pfam" id="PF16575"/>
    </source>
</evidence>
<evidence type="ECO:0000256" key="9">
    <source>
        <dbReference type="SAM" id="MobiDB-lite"/>
    </source>
</evidence>
<dbReference type="Pfam" id="PF16575">
    <property type="entry name" value="CLP1_P"/>
    <property type="match status" value="1"/>
</dbReference>
<accession>A0A0F4GK40</accession>
<evidence type="ECO:0000256" key="7">
    <source>
        <dbReference type="ARBA" id="ARBA00022777"/>
    </source>
</evidence>
<proteinExistence type="inferred from homology"/>
<keyword evidence="12" id="KW-1185">Reference proteome</keyword>
<gene>
    <name evidence="11" type="ORF">TI39_contig462g00006</name>
</gene>
<feature type="region of interest" description="Disordered" evidence="9">
    <location>
        <begin position="25"/>
        <end position="76"/>
    </location>
</feature>
<keyword evidence="5" id="KW-0808">Transferase</keyword>
<name>A0A0F4GK40_9PEZI</name>
<protein>
    <recommendedName>
        <fullName evidence="4">Polynucleotide 5'-hydroxyl-kinase GRC3</fullName>
    </recommendedName>
    <alternativeName>
        <fullName evidence="3">Polynucleotide 5'-hydroxyl-kinase grc3</fullName>
    </alternativeName>
</protein>
<reference evidence="11 12" key="1">
    <citation type="submission" date="2015-03" db="EMBL/GenBank/DDBJ databases">
        <title>RNA-seq based gene annotation and comparative genomics of four Zymoseptoria species reveal species-specific pathogenicity related genes and transposable element activity.</title>
        <authorList>
            <person name="Grandaubert J."/>
            <person name="Bhattacharyya A."/>
            <person name="Stukenbrock E.H."/>
        </authorList>
    </citation>
    <scope>NUCLEOTIDE SEQUENCE [LARGE SCALE GENOMIC DNA]</scope>
    <source>
        <strain evidence="11 12">Zb18110</strain>
    </source>
</reference>
<organism evidence="11 12">
    <name type="scientific">Zymoseptoria brevis</name>
    <dbReference type="NCBI Taxonomy" id="1047168"/>
    <lineage>
        <taxon>Eukaryota</taxon>
        <taxon>Fungi</taxon>
        <taxon>Dikarya</taxon>
        <taxon>Ascomycota</taxon>
        <taxon>Pezizomycotina</taxon>
        <taxon>Dothideomycetes</taxon>
        <taxon>Dothideomycetidae</taxon>
        <taxon>Mycosphaerellales</taxon>
        <taxon>Mycosphaerellaceae</taxon>
        <taxon>Zymoseptoria</taxon>
    </lineage>
</organism>
<comment type="caution">
    <text evidence="11">The sequence shown here is derived from an EMBL/GenBank/DDBJ whole genome shotgun (WGS) entry which is preliminary data.</text>
</comment>
<dbReference type="Proteomes" id="UP000033647">
    <property type="component" value="Unassembled WGS sequence"/>
</dbReference>
<dbReference type="GO" id="GO:0005524">
    <property type="term" value="F:ATP binding"/>
    <property type="evidence" value="ECO:0007669"/>
    <property type="project" value="UniProtKB-KW"/>
</dbReference>
<dbReference type="GO" id="GO:0000448">
    <property type="term" value="P:cleavage in ITS2 between 5.8S rRNA and LSU-rRNA of tricistronic rRNA transcript (SSU-rRNA, 5.8S rRNA, LSU-rRNA)"/>
    <property type="evidence" value="ECO:0007669"/>
    <property type="project" value="TreeGrafter"/>
</dbReference>
<dbReference type="GO" id="GO:0005634">
    <property type="term" value="C:nucleus"/>
    <property type="evidence" value="ECO:0007669"/>
    <property type="project" value="TreeGrafter"/>
</dbReference>
<dbReference type="OrthoDB" id="4054781at2759"/>
<feature type="region of interest" description="Disordered" evidence="9">
    <location>
        <begin position="1"/>
        <end position="20"/>
    </location>
</feature>
<evidence type="ECO:0000256" key="6">
    <source>
        <dbReference type="ARBA" id="ARBA00022741"/>
    </source>
</evidence>
<evidence type="ECO:0000256" key="2">
    <source>
        <dbReference type="ARBA" id="ARBA00011003"/>
    </source>
</evidence>